<evidence type="ECO:0000313" key="4">
    <source>
        <dbReference type="Proteomes" id="UP000799118"/>
    </source>
</evidence>
<keyword evidence="4" id="KW-1185">Reference proteome</keyword>
<dbReference type="GO" id="GO:0050660">
    <property type="term" value="F:flavin adenine dinucleotide binding"/>
    <property type="evidence" value="ECO:0007669"/>
    <property type="project" value="InterPro"/>
</dbReference>
<evidence type="ECO:0000259" key="2">
    <source>
        <dbReference type="Pfam" id="PF14749"/>
    </source>
</evidence>
<evidence type="ECO:0000256" key="1">
    <source>
        <dbReference type="SAM" id="Phobius"/>
    </source>
</evidence>
<accession>A0A6A4GWK2</accession>
<dbReference type="Proteomes" id="UP000799118">
    <property type="component" value="Unassembled WGS sequence"/>
</dbReference>
<dbReference type="InterPro" id="IPR029320">
    <property type="entry name" value="Acyl-CoA_ox_N"/>
</dbReference>
<name>A0A6A4GWK2_9AGAR</name>
<keyword evidence="1" id="KW-1133">Transmembrane helix</keyword>
<keyword evidence="1" id="KW-0472">Membrane</keyword>
<feature type="transmembrane region" description="Helical" evidence="1">
    <location>
        <begin position="108"/>
        <end position="133"/>
    </location>
</feature>
<dbReference type="Gene3D" id="1.10.540.10">
    <property type="entry name" value="Acyl-CoA dehydrogenase/oxidase, N-terminal domain"/>
    <property type="match status" value="1"/>
</dbReference>
<dbReference type="InterPro" id="IPR037069">
    <property type="entry name" value="AcylCoA_DH/ox_N_sf"/>
</dbReference>
<gene>
    <name evidence="3" type="ORF">BT96DRAFT_400227</name>
</gene>
<dbReference type="OrthoDB" id="538336at2759"/>
<feature type="domain" description="Acyl-coenzyme A oxidase N-terminal" evidence="2">
    <location>
        <begin position="1"/>
        <end position="72"/>
    </location>
</feature>
<dbReference type="AlphaFoldDB" id="A0A6A4GWK2"/>
<dbReference type="Pfam" id="PF14749">
    <property type="entry name" value="Acyl-CoA_ox_N"/>
    <property type="match status" value="1"/>
</dbReference>
<organism evidence="3 4">
    <name type="scientific">Gymnopus androsaceus JB14</name>
    <dbReference type="NCBI Taxonomy" id="1447944"/>
    <lineage>
        <taxon>Eukaryota</taxon>
        <taxon>Fungi</taxon>
        <taxon>Dikarya</taxon>
        <taxon>Basidiomycota</taxon>
        <taxon>Agaricomycotina</taxon>
        <taxon>Agaricomycetes</taxon>
        <taxon>Agaricomycetidae</taxon>
        <taxon>Agaricales</taxon>
        <taxon>Marasmiineae</taxon>
        <taxon>Omphalotaceae</taxon>
        <taxon>Gymnopus</taxon>
    </lineage>
</organism>
<protein>
    <recommendedName>
        <fullName evidence="2">Acyl-coenzyme A oxidase N-terminal domain-containing protein</fullName>
    </recommendedName>
</protein>
<sequence length="159" mass="18181">MTQTENYTRGLRMINRMYELEHSLGWSKQGTNVATSLLDDPLPLGLHVNAFEPVFLLQASQELLDKYAGLTATRGIIGCYTLKQRRCTRDDSDVYSRHQETHFFDVSFLFLSLVPPLFTSLGGFSCASFWHLFFLKTAHSRHWLPSQNPGLPALAWQSR</sequence>
<evidence type="ECO:0000313" key="3">
    <source>
        <dbReference type="EMBL" id="KAE9389425.1"/>
    </source>
</evidence>
<dbReference type="EMBL" id="ML769697">
    <property type="protein sequence ID" value="KAE9389425.1"/>
    <property type="molecule type" value="Genomic_DNA"/>
</dbReference>
<keyword evidence="1" id="KW-0812">Transmembrane</keyword>
<reference evidence="3" key="1">
    <citation type="journal article" date="2019" name="Environ. Microbiol.">
        <title>Fungal ecological strategies reflected in gene transcription - a case study of two litter decomposers.</title>
        <authorList>
            <person name="Barbi F."/>
            <person name="Kohler A."/>
            <person name="Barry K."/>
            <person name="Baskaran P."/>
            <person name="Daum C."/>
            <person name="Fauchery L."/>
            <person name="Ihrmark K."/>
            <person name="Kuo A."/>
            <person name="LaButti K."/>
            <person name="Lipzen A."/>
            <person name="Morin E."/>
            <person name="Grigoriev I.V."/>
            <person name="Henrissat B."/>
            <person name="Lindahl B."/>
            <person name="Martin F."/>
        </authorList>
    </citation>
    <scope>NUCLEOTIDE SEQUENCE</scope>
    <source>
        <strain evidence="3">JB14</strain>
    </source>
</reference>
<dbReference type="GO" id="GO:0016627">
    <property type="term" value="F:oxidoreductase activity, acting on the CH-CH group of donors"/>
    <property type="evidence" value="ECO:0007669"/>
    <property type="project" value="InterPro"/>
</dbReference>
<proteinExistence type="predicted"/>